<proteinExistence type="predicted"/>
<evidence type="ECO:0000256" key="2">
    <source>
        <dbReference type="ARBA" id="ARBA00022525"/>
    </source>
</evidence>
<dbReference type="InterPro" id="IPR036465">
    <property type="entry name" value="vWFA_dom_sf"/>
</dbReference>
<feature type="domain" description="VWFA" evidence="7">
    <location>
        <begin position="380"/>
        <end position="620"/>
    </location>
</feature>
<dbReference type="SUPFAM" id="SSF53300">
    <property type="entry name" value="vWA-like"/>
    <property type="match status" value="1"/>
</dbReference>
<gene>
    <name evidence="8" type="ORF">GCM10008932_21070</name>
</gene>
<feature type="region of interest" description="Disordered" evidence="5">
    <location>
        <begin position="203"/>
        <end position="278"/>
    </location>
</feature>
<dbReference type="InterPro" id="IPR013783">
    <property type="entry name" value="Ig-like_fold"/>
</dbReference>
<dbReference type="PROSITE" id="PS50234">
    <property type="entry name" value="VWFA"/>
    <property type="match status" value="1"/>
</dbReference>
<evidence type="ECO:0000256" key="1">
    <source>
        <dbReference type="ARBA" id="ARBA00022512"/>
    </source>
</evidence>
<feature type="transmembrane region" description="Helical" evidence="6">
    <location>
        <begin position="1296"/>
        <end position="1316"/>
    </location>
</feature>
<keyword evidence="1" id="KW-0134">Cell wall</keyword>
<accession>A0ABN0XP32</accession>
<dbReference type="RefSeq" id="WP_343756469.1">
    <property type="nucleotide sequence ID" value="NZ_BAAACW010000137.1"/>
</dbReference>
<dbReference type="SUPFAM" id="SSF49478">
    <property type="entry name" value="Cna protein B-type domain"/>
    <property type="match status" value="3"/>
</dbReference>
<keyword evidence="2" id="KW-0964">Secreted</keyword>
<evidence type="ECO:0000256" key="6">
    <source>
        <dbReference type="SAM" id="Phobius"/>
    </source>
</evidence>
<keyword evidence="6" id="KW-1133">Transmembrane helix</keyword>
<keyword evidence="9" id="KW-1185">Reference proteome</keyword>
<protein>
    <recommendedName>
        <fullName evidence="7">VWFA domain-containing protein</fullName>
    </recommendedName>
</protein>
<dbReference type="NCBIfam" id="TIGR01167">
    <property type="entry name" value="LPXTG_anchor"/>
    <property type="match status" value="1"/>
</dbReference>
<dbReference type="SMART" id="SM00327">
    <property type="entry name" value="VWA"/>
    <property type="match status" value="1"/>
</dbReference>
<keyword evidence="4" id="KW-0572">Peptidoglycan-anchor</keyword>
<dbReference type="CDD" id="cd00198">
    <property type="entry name" value="vWFA"/>
    <property type="match status" value="1"/>
</dbReference>
<dbReference type="Pfam" id="PF13519">
    <property type="entry name" value="VWA_2"/>
    <property type="match status" value="1"/>
</dbReference>
<sequence>MNNQHKPLHTHIITLLFVLFQFIQFVPSSLVSSLNASAETNNAMTLFSDASGSGKATWSLSEDGKLVTWNVSITQNESETEAASSVEVVLPANVGPPQIVSATPSGVFTPSGNRYRFNSPSSTTAETLHLKFTTSVSDSTSQSLEFKIGASIHAEDETAAASLHSVSIPNKLAQIEAQRLSEEKVEAERLAAEKAEAERIAEEEHLAAEKEVKNTEDKEEKSKTEKLENQSLEDETSQNNSSKEKKEFAEEEIEYSIPSSIEEEKEEKTSDSEREEDVEIEVEAEFVEEEYDPGDMLDGFQATSHPANPTPITHFAPGSLGAAKTPQKNTRALMIQQTTDLQPGEVRTNKTASPVDGMVNTWDIIVRIEGRDAQEVETTDVVLVIDRSGSMADNNRMQNAKSAAINFINTMIPADPYLRIAVVSYSSNHDGAQLITINSQFSNNTQTLRNAVNSLTAAGGTHTQAGIIQGQSLLNGSSADNKFMVLLSDGEPTFSYEPSSWSTGLPSWGTSGGIQANRQQTGIYDGNFNTNTVVGTGSDLTESYTYSVGWLFPTRYRRHVHNGFAAIKAGEDARAGFDGLFTIAVEAGTTGTSILNSISSPGMSYSTDNPEELAEIYERIGAQISTQYALRNVKLTDQMGDGFSLVEGTIHTSEGTTSVESTDTITWTINPAVDKLVEGTEDVRYAELTYRVDINDDILNLDGAKTDEHRLFDTNKITRLTYTDSNNQNKTVNIASPKVDPVLLKVAKRIEGSELDDRQFVVEVSNDAVGYTHSEQLIPNHDYTWVTTLRHEGLYSVEETGITGLGETDLDRFIISYQVDGEDTSTFEVNHIKGIPRGDITVEVTNQEITFIDLTAVKVWEGGPEENKNPVELTLWRTTDGTTLTEVGVNPEVTPAEGPADEFTYTWSELPSRMSDGTDYTYYFTELEVEGYTRVYENYTTISGELYGVFDANYKGMVTNTFQIPRDTIQATKKWVNGKTVRPDLWFQLRRTVEHLEIDEAVDIMKLPAATESVETVSVSFENIEQTDSEGNDYSFYVVEGFYDEDKDEFTPGVPENFVQSGEGLALLNTYIIPQLEISGTKTWINDTAMHRPSVLKIALNRITEEDSLELVAEVDVTPDEDGIWFYDFGEQDKTDSNGNAYVYSITESVPQNYNETYADGYYVDDVLHLDVRNSLVMGDLYIQKTDRDGSPILDNPAEFRLTRIDPEEANPFTMTLSTDAEGKLVFTDLLAGTYLLEETKAPLGFNLYPDDFVVVVEKGENGETIVRVDKILITEEHPLVIRNHPSQSLPDTGSMGTTVFTLLGLALMGGTVYGFKKSKNKKHNQRSE</sequence>
<evidence type="ECO:0000256" key="5">
    <source>
        <dbReference type="SAM" id="MobiDB-lite"/>
    </source>
</evidence>
<dbReference type="Gene3D" id="2.60.40.10">
    <property type="entry name" value="Immunoglobulins"/>
    <property type="match status" value="1"/>
</dbReference>
<dbReference type="InterPro" id="IPR008454">
    <property type="entry name" value="Collagen-bd_Cna-like_B-typ_dom"/>
</dbReference>
<dbReference type="SUPFAM" id="SSF117074">
    <property type="entry name" value="Hypothetical protein PA1324"/>
    <property type="match status" value="1"/>
</dbReference>
<dbReference type="Gene3D" id="2.60.40.1140">
    <property type="entry name" value="Collagen-binding surface protein Cna, B-type domain"/>
    <property type="match status" value="2"/>
</dbReference>
<dbReference type="InterPro" id="IPR049319">
    <property type="entry name" value="GBS104-like_Ig"/>
</dbReference>
<dbReference type="InterPro" id="IPR041033">
    <property type="entry name" value="SpaA_PFL_dom_1"/>
</dbReference>
<dbReference type="EMBL" id="BAAACW010000137">
    <property type="protein sequence ID" value="GAA0369194.1"/>
    <property type="molecule type" value="Genomic_DNA"/>
</dbReference>
<dbReference type="InterPro" id="IPR019931">
    <property type="entry name" value="LPXTG_anchor"/>
</dbReference>
<evidence type="ECO:0000256" key="3">
    <source>
        <dbReference type="ARBA" id="ARBA00022729"/>
    </source>
</evidence>
<dbReference type="Pfam" id="PF00746">
    <property type="entry name" value="Gram_pos_anchor"/>
    <property type="match status" value="1"/>
</dbReference>
<evidence type="ECO:0000256" key="4">
    <source>
        <dbReference type="ARBA" id="ARBA00023088"/>
    </source>
</evidence>
<name>A0ABN0XP32_9LACT</name>
<evidence type="ECO:0000313" key="9">
    <source>
        <dbReference type="Proteomes" id="UP001501166"/>
    </source>
</evidence>
<dbReference type="Pfam" id="PF05738">
    <property type="entry name" value="Cna_B"/>
    <property type="match status" value="2"/>
</dbReference>
<evidence type="ECO:0000313" key="8">
    <source>
        <dbReference type="EMBL" id="GAA0369194.1"/>
    </source>
</evidence>
<organism evidence="8 9">
    <name type="scientific">Alkalibacterium iburiense</name>
    <dbReference type="NCBI Taxonomy" id="290589"/>
    <lineage>
        <taxon>Bacteria</taxon>
        <taxon>Bacillati</taxon>
        <taxon>Bacillota</taxon>
        <taxon>Bacilli</taxon>
        <taxon>Lactobacillales</taxon>
        <taxon>Carnobacteriaceae</taxon>
        <taxon>Alkalibacterium</taxon>
    </lineage>
</organism>
<feature type="compositionally biased region" description="Basic and acidic residues" evidence="5">
    <location>
        <begin position="203"/>
        <end position="228"/>
    </location>
</feature>
<evidence type="ECO:0000259" key="7">
    <source>
        <dbReference type="PROSITE" id="PS50234"/>
    </source>
</evidence>
<dbReference type="Proteomes" id="UP001501166">
    <property type="component" value="Unassembled WGS sequence"/>
</dbReference>
<keyword evidence="3" id="KW-0732">Signal</keyword>
<reference evidence="8 9" key="1">
    <citation type="journal article" date="2019" name="Int. J. Syst. Evol. Microbiol.">
        <title>The Global Catalogue of Microorganisms (GCM) 10K type strain sequencing project: providing services to taxonomists for standard genome sequencing and annotation.</title>
        <authorList>
            <consortium name="The Broad Institute Genomics Platform"/>
            <consortium name="The Broad Institute Genome Sequencing Center for Infectious Disease"/>
            <person name="Wu L."/>
            <person name="Ma J."/>
        </authorList>
    </citation>
    <scope>NUCLEOTIDE SEQUENCE [LARGE SCALE GENOMIC DNA]</scope>
    <source>
        <strain evidence="8 9">JCM 12662</strain>
    </source>
</reference>
<comment type="caution">
    <text evidence="8">The sequence shown here is derived from an EMBL/GenBank/DDBJ whole genome shotgun (WGS) entry which is preliminary data.</text>
</comment>
<dbReference type="Pfam" id="PF17802">
    <property type="entry name" value="SpaA"/>
    <property type="match status" value="1"/>
</dbReference>
<keyword evidence="6" id="KW-0812">Transmembrane</keyword>
<dbReference type="Gene3D" id="3.40.50.410">
    <property type="entry name" value="von Willebrand factor, type A domain"/>
    <property type="match status" value="1"/>
</dbReference>
<keyword evidence="6" id="KW-0472">Membrane</keyword>
<dbReference type="Pfam" id="PF21426">
    <property type="entry name" value="GBS104-like_Ig"/>
    <property type="match status" value="1"/>
</dbReference>
<dbReference type="InterPro" id="IPR002035">
    <property type="entry name" value="VWF_A"/>
</dbReference>